<proteinExistence type="predicted"/>
<dbReference type="AlphaFoldDB" id="A0A0U4XS53"/>
<protein>
    <recommendedName>
        <fullName evidence="4">Lipoprotein</fullName>
    </recommendedName>
</protein>
<accession>A0A0U4XS53</accession>
<name>A0A0U4XS53_9PSED</name>
<organism evidence="2 3">
    <name type="scientific">Pseudomonas oryzihabitans</name>
    <dbReference type="NCBI Taxonomy" id="47885"/>
    <lineage>
        <taxon>Bacteria</taxon>
        <taxon>Pseudomonadati</taxon>
        <taxon>Pseudomonadota</taxon>
        <taxon>Gammaproteobacteria</taxon>
        <taxon>Pseudomonadales</taxon>
        <taxon>Pseudomonadaceae</taxon>
        <taxon>Pseudomonas</taxon>
    </lineage>
</organism>
<reference evidence="2 3" key="1">
    <citation type="submission" date="2016-01" db="EMBL/GenBank/DDBJ databases">
        <title>Annotation of Pseudomonas oryzihabitans USDA-ARS-USMARC-56511.</title>
        <authorList>
            <person name="Harhay G.P."/>
            <person name="Harhay D.M."/>
            <person name="Smith T.P.L."/>
            <person name="Bono J.L."/>
            <person name="Heaton M.P."/>
            <person name="Clawson M.L."/>
            <person name="Chitko-Mckown C.G."/>
            <person name="Capik S.F."/>
            <person name="DeDonder K.D."/>
            <person name="Apley M.D."/>
            <person name="Lubbers B.V."/>
            <person name="White B.J."/>
            <person name="Larson R.L."/>
        </authorList>
    </citation>
    <scope>NUCLEOTIDE SEQUENCE [LARGE SCALE GENOMIC DNA]</scope>
    <source>
        <strain evidence="2 3">USDA-ARS-USMARC-56511</strain>
    </source>
</reference>
<dbReference type="RefSeq" id="WP_059314301.1">
    <property type="nucleotide sequence ID" value="NZ_CP013987.1"/>
</dbReference>
<gene>
    <name evidence="2" type="ORF">APT59_07625</name>
</gene>
<dbReference type="EMBL" id="CP013987">
    <property type="protein sequence ID" value="ALZ84089.1"/>
    <property type="molecule type" value="Genomic_DNA"/>
</dbReference>
<evidence type="ECO:0008006" key="4">
    <source>
        <dbReference type="Google" id="ProtNLM"/>
    </source>
</evidence>
<feature type="signal peptide" evidence="1">
    <location>
        <begin position="1"/>
        <end position="20"/>
    </location>
</feature>
<dbReference type="KEGG" id="por:APT59_07625"/>
<feature type="chain" id="PRO_5006854202" description="Lipoprotein" evidence="1">
    <location>
        <begin position="21"/>
        <end position="218"/>
    </location>
</feature>
<keyword evidence="1" id="KW-0732">Signal</keyword>
<evidence type="ECO:0000313" key="3">
    <source>
        <dbReference type="Proteomes" id="UP000064137"/>
    </source>
</evidence>
<dbReference type="OrthoDB" id="328131at2"/>
<dbReference type="PROSITE" id="PS51257">
    <property type="entry name" value="PROKAR_LIPOPROTEIN"/>
    <property type="match status" value="1"/>
</dbReference>
<evidence type="ECO:0000256" key="1">
    <source>
        <dbReference type="SAM" id="SignalP"/>
    </source>
</evidence>
<dbReference type="Proteomes" id="UP000064137">
    <property type="component" value="Chromosome"/>
</dbReference>
<sequence length="218" mass="23144">MKTLAALLCLLLLAGCAAFPGDELSSQAFRAPLSAPPQRANVLVEFNFYRGTVEDAKDATSIAVAREGLKPRLREILAGSRLFDRITLVPEPGRPDDALLRLKLYNSTSYAAAIASGLITGATFFLVPGTAKDDYVLTAEWIAPGGSSPTRVQNASSVRTWMGVWFLPLAASHQAGTAIEETFARQVSDALRQLQAAGVFADRSSPQGNGETPAPVTP</sequence>
<evidence type="ECO:0000313" key="2">
    <source>
        <dbReference type="EMBL" id="ALZ84089.1"/>
    </source>
</evidence>